<dbReference type="EMBL" id="AVOT02038442">
    <property type="protein sequence ID" value="MBW0533318.1"/>
    <property type="molecule type" value="Genomic_DNA"/>
</dbReference>
<evidence type="ECO:0000313" key="2">
    <source>
        <dbReference type="Proteomes" id="UP000765509"/>
    </source>
</evidence>
<accession>A0A9Q3I9P3</accession>
<evidence type="ECO:0000313" key="1">
    <source>
        <dbReference type="EMBL" id="MBW0533318.1"/>
    </source>
</evidence>
<gene>
    <name evidence="1" type="ORF">O181_073033</name>
</gene>
<sequence>MFTLAWHPQDMPLHLLMAPLCHLPSSHPPCALPTCLQSHPQTGLISNTAYHPYAPVAPSKYASDASTLSLPSPLITPLHLHRLTC</sequence>
<organism evidence="1 2">
    <name type="scientific">Austropuccinia psidii MF-1</name>
    <dbReference type="NCBI Taxonomy" id="1389203"/>
    <lineage>
        <taxon>Eukaryota</taxon>
        <taxon>Fungi</taxon>
        <taxon>Dikarya</taxon>
        <taxon>Basidiomycota</taxon>
        <taxon>Pucciniomycotina</taxon>
        <taxon>Pucciniomycetes</taxon>
        <taxon>Pucciniales</taxon>
        <taxon>Sphaerophragmiaceae</taxon>
        <taxon>Austropuccinia</taxon>
    </lineage>
</organism>
<comment type="caution">
    <text evidence="1">The sequence shown here is derived from an EMBL/GenBank/DDBJ whole genome shotgun (WGS) entry which is preliminary data.</text>
</comment>
<dbReference type="Proteomes" id="UP000765509">
    <property type="component" value="Unassembled WGS sequence"/>
</dbReference>
<reference evidence="1" key="1">
    <citation type="submission" date="2021-03" db="EMBL/GenBank/DDBJ databases">
        <title>Draft genome sequence of rust myrtle Austropuccinia psidii MF-1, a brazilian biotype.</title>
        <authorList>
            <person name="Quecine M.C."/>
            <person name="Pachon D.M.R."/>
            <person name="Bonatelli M.L."/>
            <person name="Correr F.H."/>
            <person name="Franceschini L.M."/>
            <person name="Leite T.F."/>
            <person name="Margarido G.R.A."/>
            <person name="Almeida C.A."/>
            <person name="Ferrarezi J.A."/>
            <person name="Labate C.A."/>
        </authorList>
    </citation>
    <scope>NUCLEOTIDE SEQUENCE</scope>
    <source>
        <strain evidence="1">MF-1</strain>
    </source>
</reference>
<dbReference type="AlphaFoldDB" id="A0A9Q3I9P3"/>
<keyword evidence="2" id="KW-1185">Reference proteome</keyword>
<proteinExistence type="predicted"/>
<protein>
    <submittedName>
        <fullName evidence="1">Uncharacterized protein</fullName>
    </submittedName>
</protein>
<name>A0A9Q3I9P3_9BASI</name>